<dbReference type="InterPro" id="IPR050177">
    <property type="entry name" value="Lipid_A_modif_metabolic_enz"/>
</dbReference>
<dbReference type="AlphaFoldDB" id="A0A3S9A2J6"/>
<dbReference type="InterPro" id="IPR036291">
    <property type="entry name" value="NAD(P)-bd_dom_sf"/>
</dbReference>
<evidence type="ECO:0000313" key="3">
    <source>
        <dbReference type="Proteomes" id="UP000272528"/>
    </source>
</evidence>
<organism evidence="2 3">
    <name type="scientific">Paenibacillus albus</name>
    <dbReference type="NCBI Taxonomy" id="2495582"/>
    <lineage>
        <taxon>Bacteria</taxon>
        <taxon>Bacillati</taxon>
        <taxon>Bacillota</taxon>
        <taxon>Bacilli</taxon>
        <taxon>Bacillales</taxon>
        <taxon>Paenibacillaceae</taxon>
        <taxon>Paenibacillus</taxon>
    </lineage>
</organism>
<gene>
    <name evidence="2" type="ORF">EJC50_10020</name>
</gene>
<evidence type="ECO:0000259" key="1">
    <source>
        <dbReference type="Pfam" id="PF01370"/>
    </source>
</evidence>
<feature type="domain" description="NAD-dependent epimerase/dehydratase" evidence="1">
    <location>
        <begin position="3"/>
        <end position="149"/>
    </location>
</feature>
<reference evidence="3" key="1">
    <citation type="submission" date="2018-12" db="EMBL/GenBank/DDBJ databases">
        <title>Genome sequence of Peanibacillus sp.</title>
        <authorList>
            <person name="Subramani G."/>
            <person name="Srinivasan S."/>
            <person name="Kim M.K."/>
        </authorList>
    </citation>
    <scope>NUCLEOTIDE SEQUENCE [LARGE SCALE GENOMIC DNA]</scope>
    <source>
        <strain evidence="3">18JY67-1</strain>
    </source>
</reference>
<dbReference type="PANTHER" id="PTHR43245:SF55">
    <property type="entry name" value="NAD(P)-BINDING DOMAIN-CONTAINING PROTEIN"/>
    <property type="match status" value="1"/>
</dbReference>
<dbReference type="Gene3D" id="3.40.50.720">
    <property type="entry name" value="NAD(P)-binding Rossmann-like Domain"/>
    <property type="match status" value="1"/>
</dbReference>
<dbReference type="Proteomes" id="UP000272528">
    <property type="component" value="Chromosome"/>
</dbReference>
<dbReference type="InterPro" id="IPR001509">
    <property type="entry name" value="Epimerase_deHydtase"/>
</dbReference>
<dbReference type="EMBL" id="CP034437">
    <property type="protein sequence ID" value="AZN39949.1"/>
    <property type="molecule type" value="Genomic_DNA"/>
</dbReference>
<proteinExistence type="predicted"/>
<name>A0A3S9A2J6_9BACL</name>
<protein>
    <submittedName>
        <fullName evidence="2">NAD(P)-dependent oxidoreductase</fullName>
    </submittedName>
</protein>
<accession>A0A3S9A2J6</accession>
<evidence type="ECO:0000313" key="2">
    <source>
        <dbReference type="EMBL" id="AZN39949.1"/>
    </source>
</evidence>
<dbReference type="RefSeq" id="WP_126015032.1">
    <property type="nucleotide sequence ID" value="NZ_CP034437.1"/>
</dbReference>
<dbReference type="OrthoDB" id="9779902at2"/>
<dbReference type="PANTHER" id="PTHR43245">
    <property type="entry name" value="BIFUNCTIONAL POLYMYXIN RESISTANCE PROTEIN ARNA"/>
    <property type="match status" value="1"/>
</dbReference>
<dbReference type="KEGG" id="palb:EJC50_10020"/>
<dbReference type="SUPFAM" id="SSF51735">
    <property type="entry name" value="NAD(P)-binding Rossmann-fold domains"/>
    <property type="match status" value="1"/>
</dbReference>
<sequence length="291" mass="32275">MKVLVTGASGNGGQAVCQRLLQAGHQVRMADVMPSKVNGKAAEFVRCDTRTVSDVQQAVRGMDGVIHLAAWHCAHQPPVSDDTIFAVNVDGTYNVLEACRKEGVRSIVYASSMAYGWWSVYGVSKVIGEDLCRAYHEMTGASIAMLRYHEFIPRPYLEFGARLLRNGVDRRDVASATVMALEAAAAKAFGLFRTIIHTNHEMPEHVRADFTQLGLEWCEQQVPGSSQLIEKYGIELPKDIEQHDLSEANRVLGWKPQIGFTDFLRDLKLRNEQGLEIHDLVVPSELPNGLT</sequence>
<keyword evidence="3" id="KW-1185">Reference proteome</keyword>
<dbReference type="Pfam" id="PF01370">
    <property type="entry name" value="Epimerase"/>
    <property type="match status" value="1"/>
</dbReference>